<gene>
    <name evidence="2" type="ORF">DPPLL_03450</name>
</gene>
<organism evidence="2 3">
    <name type="scientific">Desulfofustis limnaeus</name>
    <dbReference type="NCBI Taxonomy" id="2740163"/>
    <lineage>
        <taxon>Bacteria</taxon>
        <taxon>Pseudomonadati</taxon>
        <taxon>Thermodesulfobacteriota</taxon>
        <taxon>Desulfobulbia</taxon>
        <taxon>Desulfobulbales</taxon>
        <taxon>Desulfocapsaceae</taxon>
        <taxon>Desulfofustis</taxon>
    </lineage>
</organism>
<feature type="coiled-coil region" evidence="1">
    <location>
        <begin position="119"/>
        <end position="208"/>
    </location>
</feature>
<accession>A0ABN6M2A9</accession>
<reference evidence="2 3" key="1">
    <citation type="submission" date="2022-01" db="EMBL/GenBank/DDBJ databases">
        <title>Desulfofustis limnae sp. nov., a novel mesophilic sulfate-reducing bacterium isolated from marsh soil.</title>
        <authorList>
            <person name="Watanabe M."/>
            <person name="Takahashi A."/>
            <person name="Kojima H."/>
            <person name="Fukui M."/>
        </authorList>
    </citation>
    <scope>NUCLEOTIDE SEQUENCE [LARGE SCALE GENOMIC DNA]</scope>
    <source>
        <strain evidence="2 3">PPLL</strain>
    </source>
</reference>
<sequence length="518" mass="60036">MRHRFEQFSRNVAAIVLPHIAAADADQVFRLINPELLGLSSDEECIIKDKNKVFEGLESLVGRIKDEAYEDDLVRLHLAGLTLPDLASYRDAGTLEQRIVEQESLLHRERQVLAAALEQEGISQERERLRQQYHQLNDRLRQYQTFRDQTPLIEQRAKVKLALEKRKEQVEKQMADLVARRQEITGEKRRLEERSRELLERRDQLLRKLQKLTAPDPDWQVVPFVAEHQDLDGLLELYERKCREHADVVRRFDEEFRRIEQRTYGKYQGEDQADTLVNLQAEVDALEEREKAVQELWKSLAAGLQSAFKGLSRDLETLTSRIEKLNRQLGRVSISNLSRLRLILREHVEWTRWIKTVAEVEAMPLFFDRSTVSEAQRKLGELLEQHRRVELSDLFDLHFEVTSPDGQCRRYPHLDSIESNGTTITIKVLINLILLKGLLGDKEVSIPFYLDEASSLDRENLAAIVQEARGMGFVAVLASPEAMEAADTLYFLRESNGRLVLDPETSLLRIERQVEHGG</sequence>
<keyword evidence="3" id="KW-1185">Reference proteome</keyword>
<evidence type="ECO:0000313" key="2">
    <source>
        <dbReference type="EMBL" id="BDD85980.1"/>
    </source>
</evidence>
<proteinExistence type="predicted"/>
<feature type="coiled-coil region" evidence="1">
    <location>
        <begin position="269"/>
        <end position="328"/>
    </location>
</feature>
<evidence type="ECO:0000313" key="3">
    <source>
        <dbReference type="Proteomes" id="UP000830055"/>
    </source>
</evidence>
<dbReference type="EMBL" id="AP025516">
    <property type="protein sequence ID" value="BDD85980.1"/>
    <property type="molecule type" value="Genomic_DNA"/>
</dbReference>
<evidence type="ECO:0000256" key="1">
    <source>
        <dbReference type="SAM" id="Coils"/>
    </source>
</evidence>
<keyword evidence="1" id="KW-0175">Coiled coil</keyword>
<dbReference type="Proteomes" id="UP000830055">
    <property type="component" value="Chromosome"/>
</dbReference>
<evidence type="ECO:0008006" key="4">
    <source>
        <dbReference type="Google" id="ProtNLM"/>
    </source>
</evidence>
<name>A0ABN6M2A9_9BACT</name>
<protein>
    <recommendedName>
        <fullName evidence="4">Chromosome segregation protein SMC</fullName>
    </recommendedName>
</protein>